<dbReference type="InterPro" id="IPR032875">
    <property type="entry name" value="Succ_CoA_lig_flav_dom"/>
</dbReference>
<dbReference type="Proteomes" id="UP000006903">
    <property type="component" value="Chromosome"/>
</dbReference>
<name>B8D575_DESA1</name>
<keyword evidence="3" id="KW-0067">ATP-binding</keyword>
<evidence type="ECO:0000259" key="4">
    <source>
        <dbReference type="SMART" id="SM00881"/>
    </source>
</evidence>
<dbReference type="SUPFAM" id="SSF51735">
    <property type="entry name" value="NAD(P)-binding Rossmann-fold domains"/>
    <property type="match status" value="1"/>
</dbReference>
<evidence type="ECO:0000313" key="6">
    <source>
        <dbReference type="Proteomes" id="UP000006903"/>
    </source>
</evidence>
<dbReference type="Gene3D" id="3.40.50.261">
    <property type="entry name" value="Succinyl-CoA synthetase domains"/>
    <property type="match status" value="2"/>
</dbReference>
<feature type="domain" description="CoA-binding" evidence="4">
    <location>
        <begin position="22"/>
        <end position="116"/>
    </location>
</feature>
<dbReference type="PANTHER" id="PTHR43334">
    <property type="entry name" value="ACETATE--COA LIGASE [ADP-FORMING]"/>
    <property type="match status" value="1"/>
</dbReference>
<dbReference type="Pfam" id="PF19045">
    <property type="entry name" value="Ligase_CoA_2"/>
    <property type="match status" value="1"/>
</dbReference>
<dbReference type="Gene3D" id="3.40.50.720">
    <property type="entry name" value="NAD(P)-binding Rossmann-like Domain"/>
    <property type="match status" value="1"/>
</dbReference>
<dbReference type="GO" id="GO:0005524">
    <property type="term" value="F:ATP binding"/>
    <property type="evidence" value="ECO:0007669"/>
    <property type="project" value="UniProtKB-KW"/>
</dbReference>
<dbReference type="InterPro" id="IPR051538">
    <property type="entry name" value="Acyl-CoA_Synth/Transferase"/>
</dbReference>
<gene>
    <name evidence="5" type="ordered locus">DKAM_0930</name>
</gene>
<dbReference type="Pfam" id="PF13380">
    <property type="entry name" value="CoA_binding_2"/>
    <property type="match status" value="1"/>
</dbReference>
<evidence type="ECO:0000256" key="2">
    <source>
        <dbReference type="ARBA" id="ARBA00022741"/>
    </source>
</evidence>
<sequence length="481" mass="52740">MTAFNLGRKIILAGGVPMLDSFFNPRSVAIVGATPKEGKVGRIILENFIKKYKGRIYPVNPGYNEIMGLKCYRSVSELPETPDLAIIVVPAPSVPEVLRELGEKGCKAVIIISGGFKETGTPEGERLEHEIKELAVKYGIRIIGPNCIGIFDNWSGVDTFFLPEEKMKRPPKGYVAFISQSGAFASALMDWMAYNNIGVSRAISYGNKIDVDDIDLLEYLAGDDKTRVILVYLEGLKNARGRIFIETARRVSRVKPVLVFKAGKTSRGSLAAASHTAALAGNYSLYRSAFKQAGVIEVESFDEMMDAVRILLDQPLMNGNRVYVVTDAGGVGVMLTDALTVQGFELPRTPPDLKEELRKILPPHCIVENPIDLTGDTDDERYIKVLEKVLPRSDVDAVVVVALPQVPGIKGGLADYLIEAKNKYMKPVIVISIGGEEAIKLARKLQENGVTVFESPERAAKALKVLYTYSRIKSNIQGYQG</sequence>
<organism evidence="5 6">
    <name type="scientific">Desulfurococcus amylolyticus (strain DSM 18924 / JCM 16383 / VKM B-2413 / 1221n)</name>
    <name type="common">Desulfurococcus kamchatkensis</name>
    <dbReference type="NCBI Taxonomy" id="490899"/>
    <lineage>
        <taxon>Archaea</taxon>
        <taxon>Thermoproteota</taxon>
        <taxon>Thermoprotei</taxon>
        <taxon>Desulfurococcales</taxon>
        <taxon>Desulfurococcaceae</taxon>
        <taxon>Desulfurococcus</taxon>
    </lineage>
</organism>
<dbReference type="STRING" id="490899.DKAM_0930"/>
<dbReference type="eggNOG" id="arCOG01340">
    <property type="taxonomic scope" value="Archaea"/>
</dbReference>
<protein>
    <submittedName>
        <fullName evidence="5">AcdA-1 acetate--coA ligase (ADP-forming), alpha chain</fullName>
    </submittedName>
</protein>
<accession>B8D575</accession>
<evidence type="ECO:0000256" key="3">
    <source>
        <dbReference type="ARBA" id="ARBA00022840"/>
    </source>
</evidence>
<dbReference type="EMBL" id="CP001140">
    <property type="protein sequence ID" value="ACL11256.1"/>
    <property type="molecule type" value="Genomic_DNA"/>
</dbReference>
<dbReference type="HOGENOM" id="CLU_007415_2_3_2"/>
<keyword evidence="2" id="KW-0547">Nucleotide-binding</keyword>
<dbReference type="InterPro" id="IPR043938">
    <property type="entry name" value="Ligase_CoA_dom"/>
</dbReference>
<dbReference type="AlphaFoldDB" id="B8D575"/>
<proteinExistence type="predicted"/>
<dbReference type="InterPro" id="IPR016102">
    <property type="entry name" value="Succinyl-CoA_synth-like"/>
</dbReference>
<dbReference type="SUPFAM" id="SSF52210">
    <property type="entry name" value="Succinyl-CoA synthetase domains"/>
    <property type="match status" value="2"/>
</dbReference>
<evidence type="ECO:0000256" key="1">
    <source>
        <dbReference type="ARBA" id="ARBA00022598"/>
    </source>
</evidence>
<reference evidence="5 6" key="1">
    <citation type="journal article" date="2009" name="J. Bacteriol.">
        <title>Complete genome sequence of the anaerobic, protein-degrading hyperthermophilic crenarchaeon Desulfurococcus kamchatkensis.</title>
        <authorList>
            <person name="Ravin N.V."/>
            <person name="Mardanov A.V."/>
            <person name="Beletsky A.V."/>
            <person name="Kublanov I.V."/>
            <person name="Kolganova T.V."/>
            <person name="Lebedinsky A.V."/>
            <person name="Chernyh N.A."/>
            <person name="Bonch-Osmolovskaya E.A."/>
            <person name="Skryabin K.G."/>
        </authorList>
    </citation>
    <scope>NUCLEOTIDE SEQUENCE [LARGE SCALE GENOMIC DNA]</scope>
    <source>
        <strain evidence="6">DSM 18924 / JCM 16383 / VKM B-2413 / 1221n</strain>
    </source>
</reference>
<dbReference type="SMART" id="SM00881">
    <property type="entry name" value="CoA_binding"/>
    <property type="match status" value="1"/>
</dbReference>
<dbReference type="InterPro" id="IPR036291">
    <property type="entry name" value="NAD(P)-bd_dom_sf"/>
</dbReference>
<keyword evidence="1 5" id="KW-0436">Ligase</keyword>
<evidence type="ECO:0000313" key="5">
    <source>
        <dbReference type="EMBL" id="ACL11256.1"/>
    </source>
</evidence>
<dbReference type="GO" id="GO:0043758">
    <property type="term" value="F:acetate-CoA ligase (ADP-forming) activity"/>
    <property type="evidence" value="ECO:0007669"/>
    <property type="project" value="InterPro"/>
</dbReference>
<dbReference type="PANTHER" id="PTHR43334:SF2">
    <property type="entry name" value="ACETATE--COA LIGASE [ADP-FORMING]"/>
    <property type="match status" value="1"/>
</dbReference>
<dbReference type="Pfam" id="PF13607">
    <property type="entry name" value="Succ_CoA_lig"/>
    <property type="match status" value="1"/>
</dbReference>
<dbReference type="InterPro" id="IPR003781">
    <property type="entry name" value="CoA-bd"/>
</dbReference>
<dbReference type="KEGG" id="dka:DKAM_0930"/>